<dbReference type="Gene3D" id="6.10.250.370">
    <property type="match status" value="1"/>
</dbReference>
<dbReference type="EMBL" id="JASJQH010009175">
    <property type="protein sequence ID" value="KAK9680817.1"/>
    <property type="molecule type" value="Genomic_DNA"/>
</dbReference>
<proteinExistence type="predicted"/>
<gene>
    <name evidence="4" type="primary">STP22</name>
    <name evidence="4" type="ORF">K7432_015828</name>
</gene>
<accession>A0ABR2VMI2</accession>
<feature type="domain" description="UEV" evidence="3">
    <location>
        <begin position="4"/>
        <end position="149"/>
    </location>
</feature>
<comment type="caution">
    <text evidence="4">The sequence shown here is derived from an EMBL/GenBank/DDBJ whole genome shotgun (WGS) entry which is preliminary data.</text>
</comment>
<evidence type="ECO:0000256" key="1">
    <source>
        <dbReference type="SAM" id="Coils"/>
    </source>
</evidence>
<dbReference type="PANTHER" id="PTHR23306">
    <property type="entry name" value="TUMOR SUSCEPTIBILITY GENE 101 PROTEIN-RELATED"/>
    <property type="match status" value="1"/>
</dbReference>
<sequence length="337" mass="37424">MDLTATQNWLRQVLTSYTHQDRVARDVETTLRNFPTLTPKMDRYTTDDGHTQIMLCLHGTVPISFRSSTYHIPVAIWLPANYPSSPPISFVTPTAQMLVRPSKFVDVSGKIYHPYLAYWDTRSEKSTATELVAIMQQIFSIEPPVYQKPDTSLQPQPQNPSSSPSTSQHRALNAISSPVTRAVSSGTSTPTLQSSTAFGTAGINQANGFRAYTRSPIPTEAAQSEPMPPALPTKPGKVLSLRNAVCDKLSLRLQQFNKQMSGEMDALLMANRGLNQGTEVIANERKRLEEIENQLRTNISILTDKNKELTDQLEQIHNEPDVDVDTLICGINDVDSQ</sequence>
<dbReference type="PANTHER" id="PTHR23306:SF3">
    <property type="entry name" value="TUMOR SUPPRESSOR PROTEIN 101"/>
    <property type="match status" value="1"/>
</dbReference>
<dbReference type="InterPro" id="IPR016135">
    <property type="entry name" value="UBQ-conjugating_enzyme/RWD"/>
</dbReference>
<dbReference type="SUPFAM" id="SSF54495">
    <property type="entry name" value="UBC-like"/>
    <property type="match status" value="1"/>
</dbReference>
<keyword evidence="4" id="KW-0675">Receptor</keyword>
<evidence type="ECO:0000256" key="2">
    <source>
        <dbReference type="SAM" id="MobiDB-lite"/>
    </source>
</evidence>
<evidence type="ECO:0000259" key="3">
    <source>
        <dbReference type="PROSITE" id="PS51322"/>
    </source>
</evidence>
<protein>
    <submittedName>
        <fullName evidence="4">Suppressor protein stp22 of temperature-sensitive alpha-factor receptor and arginine permease</fullName>
    </submittedName>
</protein>
<evidence type="ECO:0000313" key="4">
    <source>
        <dbReference type="EMBL" id="KAK9680817.1"/>
    </source>
</evidence>
<reference evidence="4 5" key="1">
    <citation type="submission" date="2023-04" db="EMBL/GenBank/DDBJ databases">
        <title>Genome of Basidiobolus ranarum AG-B5.</title>
        <authorList>
            <person name="Stajich J.E."/>
            <person name="Carter-House D."/>
            <person name="Gryganskyi A."/>
        </authorList>
    </citation>
    <scope>NUCLEOTIDE SEQUENCE [LARGE SCALE GENOMIC DNA]</scope>
    <source>
        <strain evidence="4 5">AG-B5</strain>
    </source>
</reference>
<dbReference type="Proteomes" id="UP001479436">
    <property type="component" value="Unassembled WGS sequence"/>
</dbReference>
<dbReference type="InterPro" id="IPR008883">
    <property type="entry name" value="UEV_N"/>
</dbReference>
<dbReference type="Gene3D" id="3.10.110.10">
    <property type="entry name" value="Ubiquitin Conjugating Enzyme"/>
    <property type="match status" value="1"/>
</dbReference>
<dbReference type="Pfam" id="PF05743">
    <property type="entry name" value="UEV"/>
    <property type="match status" value="1"/>
</dbReference>
<evidence type="ECO:0000313" key="5">
    <source>
        <dbReference type="Proteomes" id="UP001479436"/>
    </source>
</evidence>
<name>A0ABR2VMI2_9FUNG</name>
<dbReference type="InterPro" id="IPR052070">
    <property type="entry name" value="ESCRT-I_UEV_domain"/>
</dbReference>
<dbReference type="PROSITE" id="PS51322">
    <property type="entry name" value="UEV"/>
    <property type="match status" value="1"/>
</dbReference>
<dbReference type="CDD" id="cd11685">
    <property type="entry name" value="UEV_TSG101-like"/>
    <property type="match status" value="1"/>
</dbReference>
<feature type="region of interest" description="Disordered" evidence="2">
    <location>
        <begin position="146"/>
        <end position="171"/>
    </location>
</feature>
<feature type="region of interest" description="Disordered" evidence="2">
    <location>
        <begin position="178"/>
        <end position="197"/>
    </location>
</feature>
<keyword evidence="1" id="KW-0175">Coiled coil</keyword>
<keyword evidence="5" id="KW-1185">Reference proteome</keyword>
<organism evidence="4 5">
    <name type="scientific">Basidiobolus ranarum</name>
    <dbReference type="NCBI Taxonomy" id="34480"/>
    <lineage>
        <taxon>Eukaryota</taxon>
        <taxon>Fungi</taxon>
        <taxon>Fungi incertae sedis</taxon>
        <taxon>Zoopagomycota</taxon>
        <taxon>Entomophthoromycotina</taxon>
        <taxon>Basidiobolomycetes</taxon>
        <taxon>Basidiobolales</taxon>
        <taxon>Basidiobolaceae</taxon>
        <taxon>Basidiobolus</taxon>
    </lineage>
</organism>
<feature type="coiled-coil region" evidence="1">
    <location>
        <begin position="274"/>
        <end position="319"/>
    </location>
</feature>
<feature type="compositionally biased region" description="Low complexity" evidence="2">
    <location>
        <begin position="152"/>
        <end position="168"/>
    </location>
</feature>